<dbReference type="EMBL" id="MTKT01004293">
    <property type="protein sequence ID" value="OWM71871.1"/>
    <property type="molecule type" value="Genomic_DNA"/>
</dbReference>
<gene>
    <name evidence="2" type="ORF">CDL15_Pgr017754</name>
</gene>
<reference evidence="3" key="1">
    <citation type="journal article" date="2017" name="Plant J.">
        <title>The pomegranate (Punica granatum L.) genome and the genomics of punicalagin biosynthesis.</title>
        <authorList>
            <person name="Qin G."/>
            <person name="Xu C."/>
            <person name="Ming R."/>
            <person name="Tang H."/>
            <person name="Guyot R."/>
            <person name="Kramer E.M."/>
            <person name="Hu Y."/>
            <person name="Yi X."/>
            <person name="Qi Y."/>
            <person name="Xu X."/>
            <person name="Gao Z."/>
            <person name="Pan H."/>
            <person name="Jian J."/>
            <person name="Tian Y."/>
            <person name="Yue Z."/>
            <person name="Xu Y."/>
        </authorList>
    </citation>
    <scope>NUCLEOTIDE SEQUENCE [LARGE SCALE GENOMIC DNA]</scope>
    <source>
        <strain evidence="3">cv. Dabenzi</strain>
    </source>
</reference>
<proteinExistence type="predicted"/>
<sequence>MFVSNYSGSKPSTFKEMHPTGFTEHLPPQLKRSGLRGTIIKNEGELEADQERAFCDGPQVDNRTKEDEGAVDPFPLLITRNFLDGIHHDVALTILTAAISHRTFCFRNFGTEHSAPTVASQISDPAKLSHRQLAETVNAEASPKGRAL</sequence>
<protein>
    <submittedName>
        <fullName evidence="2">Uncharacterized protein</fullName>
    </submittedName>
</protein>
<dbReference type="Proteomes" id="UP000197138">
    <property type="component" value="Unassembled WGS sequence"/>
</dbReference>
<name>A0A218WI17_PUNGR</name>
<evidence type="ECO:0000256" key="1">
    <source>
        <dbReference type="SAM" id="MobiDB-lite"/>
    </source>
</evidence>
<comment type="caution">
    <text evidence="2">The sequence shown here is derived from an EMBL/GenBank/DDBJ whole genome shotgun (WGS) entry which is preliminary data.</text>
</comment>
<feature type="compositionally biased region" description="Polar residues" evidence="1">
    <location>
        <begin position="1"/>
        <end position="12"/>
    </location>
</feature>
<dbReference type="AlphaFoldDB" id="A0A218WI17"/>
<accession>A0A218WI17</accession>
<feature type="region of interest" description="Disordered" evidence="1">
    <location>
        <begin position="1"/>
        <end position="25"/>
    </location>
</feature>
<organism evidence="2 3">
    <name type="scientific">Punica granatum</name>
    <name type="common">Pomegranate</name>
    <dbReference type="NCBI Taxonomy" id="22663"/>
    <lineage>
        <taxon>Eukaryota</taxon>
        <taxon>Viridiplantae</taxon>
        <taxon>Streptophyta</taxon>
        <taxon>Embryophyta</taxon>
        <taxon>Tracheophyta</taxon>
        <taxon>Spermatophyta</taxon>
        <taxon>Magnoliopsida</taxon>
        <taxon>eudicotyledons</taxon>
        <taxon>Gunneridae</taxon>
        <taxon>Pentapetalae</taxon>
        <taxon>rosids</taxon>
        <taxon>malvids</taxon>
        <taxon>Myrtales</taxon>
        <taxon>Lythraceae</taxon>
        <taxon>Punica</taxon>
    </lineage>
</organism>
<evidence type="ECO:0000313" key="2">
    <source>
        <dbReference type="EMBL" id="OWM71871.1"/>
    </source>
</evidence>
<evidence type="ECO:0000313" key="3">
    <source>
        <dbReference type="Proteomes" id="UP000197138"/>
    </source>
</evidence>